<accession>A0A1E3LSH6</accession>
<dbReference type="InterPro" id="IPR008979">
    <property type="entry name" value="Galactose-bd-like_sf"/>
</dbReference>
<gene>
    <name evidence="4" type="ORF">BFL28_04400</name>
</gene>
<proteinExistence type="inferred from homology"/>
<dbReference type="AlphaFoldDB" id="A0A1E3LSH6"/>
<dbReference type="Proteomes" id="UP000094487">
    <property type="component" value="Unassembled WGS sequence"/>
</dbReference>
<dbReference type="Pfam" id="PF00722">
    <property type="entry name" value="Glyco_hydro_16"/>
    <property type="match status" value="2"/>
</dbReference>
<dbReference type="Gene3D" id="2.60.120.200">
    <property type="match status" value="2"/>
</dbReference>
<reference evidence="4 5" key="1">
    <citation type="submission" date="2016-08" db="EMBL/GenBank/DDBJ databases">
        <title>Draft genome of the agarase producing Sphingomonas sp. MCT13.</title>
        <authorList>
            <person name="D'Andrea M.M."/>
            <person name="Rossolini G.M."/>
            <person name="Thaller M.C."/>
        </authorList>
    </citation>
    <scope>NUCLEOTIDE SEQUENCE [LARGE SCALE GENOMIC DNA]</scope>
    <source>
        <strain evidence="4 5">MCT13</strain>
    </source>
</reference>
<dbReference type="PANTHER" id="PTHR10963">
    <property type="entry name" value="GLYCOSYL HYDROLASE-RELATED"/>
    <property type="match status" value="1"/>
</dbReference>
<evidence type="ECO:0000259" key="2">
    <source>
        <dbReference type="PROSITE" id="PS50022"/>
    </source>
</evidence>
<dbReference type="InterPro" id="IPR050546">
    <property type="entry name" value="Glycosyl_Hydrlase_16"/>
</dbReference>
<organism evidence="4 5">
    <name type="scientific">Sphingomonas turrisvirgatae</name>
    <dbReference type="NCBI Taxonomy" id="1888892"/>
    <lineage>
        <taxon>Bacteria</taxon>
        <taxon>Pseudomonadati</taxon>
        <taxon>Pseudomonadota</taxon>
        <taxon>Alphaproteobacteria</taxon>
        <taxon>Sphingomonadales</taxon>
        <taxon>Sphingomonadaceae</taxon>
        <taxon>Sphingomonas</taxon>
    </lineage>
</organism>
<keyword evidence="4" id="KW-0378">Hydrolase</keyword>
<dbReference type="InterPro" id="IPR013320">
    <property type="entry name" value="ConA-like_dom_sf"/>
</dbReference>
<dbReference type="STRING" id="1888892.BFL28_04400"/>
<dbReference type="InterPro" id="IPR000757">
    <property type="entry name" value="Beta-glucanase-like"/>
</dbReference>
<feature type="domain" description="F5/8 type C" evidence="2">
    <location>
        <begin position="216"/>
        <end position="314"/>
    </location>
</feature>
<dbReference type="GO" id="GO:0005975">
    <property type="term" value="P:carbohydrate metabolic process"/>
    <property type="evidence" value="ECO:0007669"/>
    <property type="project" value="InterPro"/>
</dbReference>
<dbReference type="PROSITE" id="PS50022">
    <property type="entry name" value="FA58C_3"/>
    <property type="match status" value="1"/>
</dbReference>
<evidence type="ECO:0000313" key="5">
    <source>
        <dbReference type="Proteomes" id="UP000094487"/>
    </source>
</evidence>
<protein>
    <submittedName>
        <fullName evidence="4">Glycoside hydrolase</fullName>
    </submittedName>
</protein>
<dbReference type="PANTHER" id="PTHR10963:SF55">
    <property type="entry name" value="GLYCOSIDE HYDROLASE FAMILY 16 PROTEIN"/>
    <property type="match status" value="1"/>
</dbReference>
<evidence type="ECO:0000256" key="1">
    <source>
        <dbReference type="ARBA" id="ARBA00006865"/>
    </source>
</evidence>
<dbReference type="SUPFAM" id="SSF49785">
    <property type="entry name" value="Galactose-binding domain-like"/>
    <property type="match status" value="1"/>
</dbReference>
<feature type="domain" description="GH16" evidence="3">
    <location>
        <begin position="16"/>
        <end position="401"/>
    </location>
</feature>
<dbReference type="EMBL" id="MDDS01000057">
    <property type="protein sequence ID" value="ODP36701.1"/>
    <property type="molecule type" value="Genomic_DNA"/>
</dbReference>
<evidence type="ECO:0000259" key="3">
    <source>
        <dbReference type="PROSITE" id="PS51762"/>
    </source>
</evidence>
<dbReference type="SUPFAM" id="SSF49899">
    <property type="entry name" value="Concanavalin A-like lectins/glucanases"/>
    <property type="match status" value="1"/>
</dbReference>
<name>A0A1E3LSH6_9SPHN</name>
<evidence type="ECO:0000313" key="4">
    <source>
        <dbReference type="EMBL" id="ODP36701.1"/>
    </source>
</evidence>
<dbReference type="CDD" id="cd00413">
    <property type="entry name" value="Glyco_hydrolase_16"/>
    <property type="match status" value="1"/>
</dbReference>
<dbReference type="InterPro" id="IPR000421">
    <property type="entry name" value="FA58C"/>
</dbReference>
<sequence>MRDNPMAYRDAPLDKSEWKLAWADEFDYPDAHLDRKWISRQGEFESEWVKGRRWRKNAVVKNGVLELQNRKSASDPHVWSSASIWTKRTFGYGYYAARYKYAGAYGTNNSFWLWPKIKPPPGQKACEIDINEGHYPNVMNTNIHNWTDTWRAPDGREQHLDNQLHHTLQGKRGHSVVLKAPVTTRKIRLRSDNPASIHIEEFRVLAPSARYPAADARHEEAALNLARMPGARLTTVGTFYQLPSREAFAADGRLETRWVSSKHGPKWLEIEWDEAQIVGAVQIMNGWPAGNGTYRNLMTDYTLEYWDEGKWAKLDRFDAATIADHAAEYHTYGFEWSEDYFKWYLDGKLYHTERNDVCFSAMNILLSMAILNQEIAGPVTDKIDGTSMKVDYVRYYRRKSPAGRK</sequence>
<comment type="caution">
    <text evidence="4">The sequence shown here is derived from an EMBL/GenBank/DDBJ whole genome shotgun (WGS) entry which is preliminary data.</text>
</comment>
<dbReference type="PROSITE" id="PS51762">
    <property type="entry name" value="GH16_2"/>
    <property type="match status" value="1"/>
</dbReference>
<comment type="similarity">
    <text evidence="1">Belongs to the glycosyl hydrolase 16 family.</text>
</comment>
<keyword evidence="5" id="KW-1185">Reference proteome</keyword>
<dbReference type="GO" id="GO:0004553">
    <property type="term" value="F:hydrolase activity, hydrolyzing O-glycosyl compounds"/>
    <property type="evidence" value="ECO:0007669"/>
    <property type="project" value="InterPro"/>
</dbReference>